<dbReference type="Proteomes" id="UP000001203">
    <property type="component" value="Chromosome circular"/>
</dbReference>
<dbReference type="KEGG" id="cyt:cce_0023"/>
<accession>B1WYE5</accession>
<dbReference type="AlphaFoldDB" id="B1WYE5"/>
<dbReference type="EMBL" id="CP000806">
    <property type="protein sequence ID" value="ACB49375.1"/>
    <property type="molecule type" value="Genomic_DNA"/>
</dbReference>
<dbReference type="STRING" id="43989.cce_0023"/>
<protein>
    <submittedName>
        <fullName evidence="1">Uncharacterized protein</fullName>
    </submittedName>
</protein>
<dbReference type="RefSeq" id="WP_009543174.1">
    <property type="nucleotide sequence ID" value="NC_010546.1"/>
</dbReference>
<reference evidence="1 2" key="1">
    <citation type="journal article" date="2008" name="Proc. Natl. Acad. Sci. U.S.A.">
        <title>The genome of Cyanothece 51142, a unicellular diazotrophic cyanobacterium important in the marine nitrogen cycle.</title>
        <authorList>
            <person name="Welsh E.A."/>
            <person name="Liberton M."/>
            <person name="Stoeckel J."/>
            <person name="Loh T."/>
            <person name="Elvitigala T."/>
            <person name="Wang C."/>
            <person name="Wollam A."/>
            <person name="Fulton R.S."/>
            <person name="Clifton S.W."/>
            <person name="Jacobs J.M."/>
            <person name="Aurora R."/>
            <person name="Ghosh B.K."/>
            <person name="Sherman L.A."/>
            <person name="Smith R.D."/>
            <person name="Wilson R.K."/>
            <person name="Pakrasi H.B."/>
        </authorList>
    </citation>
    <scope>NUCLEOTIDE SEQUENCE [LARGE SCALE GENOMIC DNA]</scope>
    <source>
        <strain evidence="2">ATCC 51142 / BH68</strain>
    </source>
</reference>
<evidence type="ECO:0000313" key="2">
    <source>
        <dbReference type="Proteomes" id="UP000001203"/>
    </source>
</evidence>
<dbReference type="HOGENOM" id="CLU_2463896_0_0_3"/>
<proteinExistence type="predicted"/>
<sequence length="88" mass="10108">MSKNITLELVLELAKQLTPIEQARLVKEMTPNKQTLNYDIPTEPIPDEKQRLGLKKAGEAVDQMLIKHGVTEDELVEDFRKLREGHRS</sequence>
<organism evidence="1 2">
    <name type="scientific">Crocosphaera subtropica (strain ATCC 51142 / BH68)</name>
    <name type="common">Cyanothece sp. (strain ATCC 51142)</name>
    <dbReference type="NCBI Taxonomy" id="43989"/>
    <lineage>
        <taxon>Bacteria</taxon>
        <taxon>Bacillati</taxon>
        <taxon>Cyanobacteriota</taxon>
        <taxon>Cyanophyceae</taxon>
        <taxon>Oscillatoriophycideae</taxon>
        <taxon>Chroococcales</taxon>
        <taxon>Aphanothecaceae</taxon>
        <taxon>Crocosphaera</taxon>
        <taxon>Crocosphaera subtropica</taxon>
    </lineage>
</organism>
<gene>
    <name evidence="1" type="ordered locus">cce_0023</name>
</gene>
<name>B1WYE5_CROS5</name>
<keyword evidence="2" id="KW-1185">Reference proteome</keyword>
<evidence type="ECO:0000313" key="1">
    <source>
        <dbReference type="EMBL" id="ACB49375.1"/>
    </source>
</evidence>